<sequence length="45" mass="4872">MFYLENIILCNLTDATGSHKLHLAGGCGTHSLQSIKLLNKNMGRG</sequence>
<dbReference type="AlphaFoldDB" id="A0A0E9S460"/>
<reference evidence="1" key="2">
    <citation type="journal article" date="2015" name="Fish Shellfish Immunol.">
        <title>Early steps in the European eel (Anguilla anguilla)-Vibrio vulnificus interaction in the gills: Role of the RtxA13 toxin.</title>
        <authorList>
            <person name="Callol A."/>
            <person name="Pajuelo D."/>
            <person name="Ebbesson L."/>
            <person name="Teles M."/>
            <person name="MacKenzie S."/>
            <person name="Amaro C."/>
        </authorList>
    </citation>
    <scope>NUCLEOTIDE SEQUENCE</scope>
</reference>
<accession>A0A0E9S460</accession>
<organism evidence="1">
    <name type="scientific">Anguilla anguilla</name>
    <name type="common">European freshwater eel</name>
    <name type="synonym">Muraena anguilla</name>
    <dbReference type="NCBI Taxonomy" id="7936"/>
    <lineage>
        <taxon>Eukaryota</taxon>
        <taxon>Metazoa</taxon>
        <taxon>Chordata</taxon>
        <taxon>Craniata</taxon>
        <taxon>Vertebrata</taxon>
        <taxon>Euteleostomi</taxon>
        <taxon>Actinopterygii</taxon>
        <taxon>Neopterygii</taxon>
        <taxon>Teleostei</taxon>
        <taxon>Anguilliformes</taxon>
        <taxon>Anguillidae</taxon>
        <taxon>Anguilla</taxon>
    </lineage>
</organism>
<evidence type="ECO:0000313" key="1">
    <source>
        <dbReference type="EMBL" id="JAH35997.1"/>
    </source>
</evidence>
<dbReference type="EMBL" id="GBXM01072580">
    <property type="protein sequence ID" value="JAH35997.1"/>
    <property type="molecule type" value="Transcribed_RNA"/>
</dbReference>
<protein>
    <submittedName>
        <fullName evidence="1">Uncharacterized protein</fullName>
    </submittedName>
</protein>
<reference evidence="1" key="1">
    <citation type="submission" date="2014-11" db="EMBL/GenBank/DDBJ databases">
        <authorList>
            <person name="Amaro Gonzalez C."/>
        </authorList>
    </citation>
    <scope>NUCLEOTIDE SEQUENCE</scope>
</reference>
<name>A0A0E9S460_ANGAN</name>
<proteinExistence type="predicted"/>